<protein>
    <submittedName>
        <fullName evidence="1">Uncharacterized protein</fullName>
    </submittedName>
</protein>
<accession>A0A026W4U2</accession>
<sequence>MRASQLRRKMRALSRERFFLFKYREAMLSYYVSRVVGRANEVEERFTFAPATLCLLLLLLLSPRDNRALAVSLRLTRGRTPLTCVRLLLCVRGWCWWFTTRDADDSPDSQPSSSPVVSHSLLSASLDSLGVSCPPIPNCTPSPLLFVVAGTAGDMLPLMQCIKKLTLKSGLYSL</sequence>
<dbReference type="EMBL" id="KK107487">
    <property type="protein sequence ID" value="EZA50069.1"/>
    <property type="molecule type" value="Genomic_DNA"/>
</dbReference>
<proteinExistence type="predicted"/>
<gene>
    <name evidence="1" type="ORF">X777_11734</name>
</gene>
<evidence type="ECO:0000313" key="2">
    <source>
        <dbReference type="Proteomes" id="UP000053097"/>
    </source>
</evidence>
<evidence type="ECO:0000313" key="1">
    <source>
        <dbReference type="EMBL" id="EZA50069.1"/>
    </source>
</evidence>
<keyword evidence="2" id="KW-1185">Reference proteome</keyword>
<name>A0A026W4U2_OOCBI</name>
<dbReference type="AlphaFoldDB" id="A0A026W4U2"/>
<reference evidence="1 2" key="1">
    <citation type="journal article" date="2014" name="Curr. Biol.">
        <title>The genome of the clonal raider ant Cerapachys biroi.</title>
        <authorList>
            <person name="Oxley P.R."/>
            <person name="Ji L."/>
            <person name="Fetter-Pruneda I."/>
            <person name="McKenzie S.K."/>
            <person name="Li C."/>
            <person name="Hu H."/>
            <person name="Zhang G."/>
            <person name="Kronauer D.J."/>
        </authorList>
    </citation>
    <scope>NUCLEOTIDE SEQUENCE [LARGE SCALE GENOMIC DNA]</scope>
</reference>
<organism evidence="1 2">
    <name type="scientific">Ooceraea biroi</name>
    <name type="common">Clonal raider ant</name>
    <name type="synonym">Cerapachys biroi</name>
    <dbReference type="NCBI Taxonomy" id="2015173"/>
    <lineage>
        <taxon>Eukaryota</taxon>
        <taxon>Metazoa</taxon>
        <taxon>Ecdysozoa</taxon>
        <taxon>Arthropoda</taxon>
        <taxon>Hexapoda</taxon>
        <taxon>Insecta</taxon>
        <taxon>Pterygota</taxon>
        <taxon>Neoptera</taxon>
        <taxon>Endopterygota</taxon>
        <taxon>Hymenoptera</taxon>
        <taxon>Apocrita</taxon>
        <taxon>Aculeata</taxon>
        <taxon>Formicoidea</taxon>
        <taxon>Formicidae</taxon>
        <taxon>Dorylinae</taxon>
        <taxon>Ooceraea</taxon>
    </lineage>
</organism>
<dbReference type="Proteomes" id="UP000053097">
    <property type="component" value="Unassembled WGS sequence"/>
</dbReference>